<reference evidence="4 7" key="1">
    <citation type="submission" date="2016-02" db="EMBL/GenBank/DDBJ databases">
        <authorList>
            <person name="Teng J.L."/>
            <person name="Tang Y."/>
            <person name="Huang Y."/>
            <person name="Guo F."/>
            <person name="Wei W."/>
            <person name="Chen J.H."/>
            <person name="Wong S.Y."/>
            <person name="Lau S.K."/>
            <person name="Woo P.C."/>
        </authorList>
    </citation>
    <scope>NUCLEOTIDE SEQUENCE [LARGE SCALE GENOMIC DNA]</scope>
    <source>
        <strain evidence="4 7">JCM 13375</strain>
    </source>
</reference>
<organism evidence="5 6">
    <name type="scientific">Tsukamurella pseudospumae</name>
    <dbReference type="NCBI Taxonomy" id="239498"/>
    <lineage>
        <taxon>Bacteria</taxon>
        <taxon>Bacillati</taxon>
        <taxon>Actinomycetota</taxon>
        <taxon>Actinomycetes</taxon>
        <taxon>Mycobacteriales</taxon>
        <taxon>Tsukamurellaceae</taxon>
        <taxon>Tsukamurella</taxon>
    </lineage>
</organism>
<dbReference type="InterPro" id="IPR016161">
    <property type="entry name" value="Ald_DH/histidinol_DH"/>
</dbReference>
<dbReference type="Gene3D" id="3.40.605.10">
    <property type="entry name" value="Aldehyde Dehydrogenase, Chain A, domain 1"/>
    <property type="match status" value="1"/>
</dbReference>
<dbReference type="EMBL" id="LSRE01000022">
    <property type="protein sequence ID" value="KXO96124.1"/>
    <property type="molecule type" value="Genomic_DNA"/>
</dbReference>
<evidence type="ECO:0000313" key="4">
    <source>
        <dbReference type="EMBL" id="KXO96124.1"/>
    </source>
</evidence>
<feature type="domain" description="Aldehyde dehydrogenase" evidence="3">
    <location>
        <begin position="10"/>
        <end position="474"/>
    </location>
</feature>
<protein>
    <submittedName>
        <fullName evidence="5">Aldehyde dehydrogenase</fullName>
    </submittedName>
</protein>
<keyword evidence="7" id="KW-1185">Reference proteome</keyword>
<dbReference type="STRING" id="239498.AXK60_21035"/>
<dbReference type="InterPro" id="IPR016163">
    <property type="entry name" value="Ald_DH_C"/>
</dbReference>
<gene>
    <name evidence="5" type="ORF">AXK60_21035</name>
    <name evidence="4" type="ORF">AXK61_23655</name>
</gene>
<dbReference type="InterPro" id="IPR016162">
    <property type="entry name" value="Ald_DH_N"/>
</dbReference>
<evidence type="ECO:0000313" key="5">
    <source>
        <dbReference type="EMBL" id="KXP14261.1"/>
    </source>
</evidence>
<dbReference type="GO" id="GO:0016620">
    <property type="term" value="F:oxidoreductase activity, acting on the aldehyde or oxo group of donors, NAD or NADP as acceptor"/>
    <property type="evidence" value="ECO:0007669"/>
    <property type="project" value="InterPro"/>
</dbReference>
<dbReference type="FunFam" id="3.40.605.10:FF:000026">
    <property type="entry name" value="Aldehyde dehydrogenase, putative"/>
    <property type="match status" value="1"/>
</dbReference>
<proteinExistence type="inferred from homology"/>
<keyword evidence="2" id="KW-0560">Oxidoreductase</keyword>
<dbReference type="AlphaFoldDB" id="A0A138AUX7"/>
<evidence type="ECO:0000313" key="6">
    <source>
        <dbReference type="Proteomes" id="UP000070258"/>
    </source>
</evidence>
<name>A0A138AUX7_9ACTN</name>
<dbReference type="EMBL" id="LSRF01000005">
    <property type="protein sequence ID" value="KXP14261.1"/>
    <property type="molecule type" value="Genomic_DNA"/>
</dbReference>
<evidence type="ECO:0000256" key="1">
    <source>
        <dbReference type="ARBA" id="ARBA00009986"/>
    </source>
</evidence>
<dbReference type="RefSeq" id="WP_068570081.1">
    <property type="nucleotide sequence ID" value="NZ_LSRE01000022.1"/>
</dbReference>
<evidence type="ECO:0000313" key="7">
    <source>
        <dbReference type="Proteomes" id="UP000070409"/>
    </source>
</evidence>
<comment type="similarity">
    <text evidence="1">Belongs to the aldehyde dehydrogenase family.</text>
</comment>
<dbReference type="SUPFAM" id="SSF53720">
    <property type="entry name" value="ALDH-like"/>
    <property type="match status" value="1"/>
</dbReference>
<reference evidence="5" key="3">
    <citation type="submission" date="2016-02" db="EMBL/GenBank/DDBJ databases">
        <authorList>
            <person name="Teng J.L."/>
            <person name="Yang Y."/>
            <person name="Huang Y."/>
            <person name="Guo F."/>
            <person name="Wei W."/>
            <person name="Chen J.H."/>
            <person name="Wong S.Y."/>
            <person name="Lau S.K."/>
            <person name="Woo P.C."/>
        </authorList>
    </citation>
    <scope>NUCLEOTIDE SEQUENCE</scope>
    <source>
        <strain evidence="5">JCM 15929</strain>
    </source>
</reference>
<dbReference type="Pfam" id="PF00171">
    <property type="entry name" value="Aldedh"/>
    <property type="match status" value="1"/>
</dbReference>
<dbReference type="FunFam" id="3.40.605.10:FF:000007">
    <property type="entry name" value="NAD/NADP-dependent betaine aldehyde dehydrogenase"/>
    <property type="match status" value="1"/>
</dbReference>
<evidence type="ECO:0000259" key="3">
    <source>
        <dbReference type="Pfam" id="PF00171"/>
    </source>
</evidence>
<dbReference type="Proteomes" id="UP000070409">
    <property type="component" value="Unassembled WGS sequence"/>
</dbReference>
<dbReference type="PANTHER" id="PTHR42804:SF1">
    <property type="entry name" value="ALDEHYDE DEHYDROGENASE-RELATED"/>
    <property type="match status" value="1"/>
</dbReference>
<comment type="caution">
    <text evidence="5">The sequence shown here is derived from an EMBL/GenBank/DDBJ whole genome shotgun (WGS) entry which is preliminary data.</text>
</comment>
<dbReference type="InterPro" id="IPR015590">
    <property type="entry name" value="Aldehyde_DH_dom"/>
</dbReference>
<dbReference type="FunFam" id="3.40.309.10:FF:000012">
    <property type="entry name" value="Betaine aldehyde dehydrogenase"/>
    <property type="match status" value="1"/>
</dbReference>
<evidence type="ECO:0000256" key="2">
    <source>
        <dbReference type="ARBA" id="ARBA00023002"/>
    </source>
</evidence>
<dbReference type="Proteomes" id="UP000070258">
    <property type="component" value="Unassembled WGS sequence"/>
</dbReference>
<dbReference type="PANTHER" id="PTHR42804">
    <property type="entry name" value="ALDEHYDE DEHYDROGENASE"/>
    <property type="match status" value="1"/>
</dbReference>
<reference evidence="6" key="2">
    <citation type="submission" date="2016-02" db="EMBL/GenBank/DDBJ databases">
        <authorList>
            <person name="Wen L."/>
            <person name="He K."/>
            <person name="Yang H."/>
        </authorList>
    </citation>
    <scope>NUCLEOTIDE SEQUENCE [LARGE SCALE GENOMIC DNA]</scope>
    <source>
        <strain evidence="6">JCM 15929</strain>
    </source>
</reference>
<accession>A0A138AUX7</accession>
<dbReference type="Gene3D" id="3.40.309.10">
    <property type="entry name" value="Aldehyde Dehydrogenase, Chain A, domain 2"/>
    <property type="match status" value="1"/>
</dbReference>
<sequence length="495" mass="53101">MWIGGVAVDSDERFEIRSPATEELVATVAKGNAGHADDAVAAARASFESGVWREKTPAERAEVLDRVAARIDARNEELAKLQSKENGAPVRIARWVHVGLPAQELRYFAELARTHQWVRPAPALAGMGTGGMVRHEPVGVVAAIVPWNVPLQLAVNKIGPALAAGNSVVIKPDEHAPLMVLELAAELDRAGLPAGVFNVVTGDGEEVGVRLAEHPDVRKIAFTGSTAVGREIMSRASETVKRVTLELGGKGPNIVLDDIAEADLNRVVDGCLFAFLTFSGQGCESGTRLLLPAALHDDFVERMIARIADLRIGLPDSDDTDLGPVFSRAQRDRILGYVESGRAEGATLACGGSSPEGFDKGYWVEPTIFTDVTNDMCIAREEIFGPVVAVIKYDTVDEAVAIANDTIYGLSAGVWSSNTDRAVSVAERIDAGMVWINDFHVLDSRYPFGGMKQSGLGRELGPDALDEYTETKQVTYALGRREETSPYGLLFGGDL</sequence>